<comment type="catalytic activity">
    <reaction evidence="3 4">
        <text>N-[(R)-4-phosphopantothenoyl]-L-cysteine + H(+) = (R)-4'-phosphopantetheine + CO2</text>
        <dbReference type="Rhea" id="RHEA:16793"/>
        <dbReference type="ChEBI" id="CHEBI:15378"/>
        <dbReference type="ChEBI" id="CHEBI:16526"/>
        <dbReference type="ChEBI" id="CHEBI:59458"/>
        <dbReference type="ChEBI" id="CHEBI:61723"/>
        <dbReference type="EC" id="4.1.1.36"/>
    </reaction>
</comment>
<comment type="similarity">
    <text evidence="3 4">In the C-terminal section; belongs to the PPC synthetase family.</text>
</comment>
<keyword evidence="3" id="KW-0511">Multifunctional enzyme</keyword>
<comment type="function">
    <text evidence="4">Catalyzes two steps in the biosynthesis of coenzyme A. In the first step cysteine is conjugated to 4'-phosphopantothenate to form 4-phosphopantothenoylcysteine, in the latter compound is decarboxylated to form 4'-phosphopantotheine.</text>
</comment>
<name>A0A8H2M5C7_9FIRM</name>
<dbReference type="Pfam" id="PF04127">
    <property type="entry name" value="DFP"/>
    <property type="match status" value="1"/>
</dbReference>
<dbReference type="InterPro" id="IPR003382">
    <property type="entry name" value="Flavoprotein"/>
</dbReference>
<comment type="pathway">
    <text evidence="3 4">Cofactor biosynthesis; coenzyme A biosynthesis; CoA from (R)-pantothenate: step 2/5.</text>
</comment>
<comment type="similarity">
    <text evidence="3 4">In the N-terminal section; belongs to the HFCD (homo-oligomeric flavin containing Cys decarboxylase) superfamily.</text>
</comment>
<keyword evidence="2 3" id="KW-0456">Lyase</keyword>
<comment type="pathway">
    <text evidence="3 4">Cofactor biosynthesis; coenzyme A biosynthesis; CoA from (R)-pantothenate: step 3/5.</text>
</comment>
<dbReference type="HAMAP" id="MF_02225">
    <property type="entry name" value="CoaBC"/>
    <property type="match status" value="1"/>
</dbReference>
<dbReference type="GO" id="GO:0004633">
    <property type="term" value="F:phosphopantothenoylcysteine decarboxylase activity"/>
    <property type="evidence" value="ECO:0007669"/>
    <property type="project" value="UniProtKB-UniRule"/>
</dbReference>
<comment type="caution">
    <text evidence="3">Lacks conserved residue(s) required for the propagation of feature annotation.</text>
</comment>
<feature type="binding site" evidence="3">
    <location>
        <position position="335"/>
    </location>
    <ligand>
        <name>CTP</name>
        <dbReference type="ChEBI" id="CHEBI:37563"/>
    </ligand>
</feature>
<evidence type="ECO:0000313" key="7">
    <source>
        <dbReference type="EMBL" id="VFB16223.1"/>
    </source>
</evidence>
<dbReference type="PANTHER" id="PTHR14359:SF6">
    <property type="entry name" value="PHOSPHOPANTOTHENOYLCYSTEINE DECARBOXYLASE"/>
    <property type="match status" value="1"/>
</dbReference>
<keyword evidence="3 4" id="KW-0285">Flavoprotein</keyword>
<dbReference type="GO" id="GO:0071513">
    <property type="term" value="C:phosphopantothenoylcysteine decarboxylase complex"/>
    <property type="evidence" value="ECO:0007669"/>
    <property type="project" value="TreeGrafter"/>
</dbReference>
<feature type="binding site" evidence="3">
    <location>
        <begin position="303"/>
        <end position="306"/>
    </location>
    <ligand>
        <name>CTP</name>
        <dbReference type="ChEBI" id="CHEBI:37563"/>
    </ligand>
</feature>
<keyword evidence="3 4" id="KW-0436">Ligase</keyword>
<dbReference type="SUPFAM" id="SSF52507">
    <property type="entry name" value="Homo-oligomeric flavin-containing Cys decarboxylases, HFCD"/>
    <property type="match status" value="1"/>
</dbReference>
<comment type="caution">
    <text evidence="7">The sequence shown here is derived from an EMBL/GenBank/DDBJ whole genome shotgun (WGS) entry which is preliminary data.</text>
</comment>
<comment type="cofactor">
    <cofactor evidence="3">
        <name>FMN</name>
        <dbReference type="ChEBI" id="CHEBI:58210"/>
    </cofactor>
    <text evidence="3">Binds 1 FMN per subunit.</text>
</comment>
<dbReference type="InterPro" id="IPR036551">
    <property type="entry name" value="Flavin_trans-like"/>
</dbReference>
<feature type="region of interest" description="Phosphopantothenoylcysteine decarboxylase" evidence="3">
    <location>
        <begin position="1"/>
        <end position="187"/>
    </location>
</feature>
<feature type="region of interest" description="Phosphopantothenate--cysteine ligase" evidence="3">
    <location>
        <begin position="188"/>
        <end position="395"/>
    </location>
</feature>
<dbReference type="Pfam" id="PF02441">
    <property type="entry name" value="Flavoprotein"/>
    <property type="match status" value="1"/>
</dbReference>
<dbReference type="InterPro" id="IPR007085">
    <property type="entry name" value="DNA/pantothenate-metab_flavo_C"/>
</dbReference>
<comment type="function">
    <text evidence="3">Catalyzes two sequential steps in the biosynthesis of coenzyme A. In the first step cysteine is conjugated to 4'-phosphopantothenate to form 4-phosphopantothenoylcysteine. In the second step the latter compound is decarboxylated to form 4'-phosphopantotheine.</text>
</comment>
<comment type="catalytic activity">
    <reaction evidence="3 4">
        <text>(R)-4'-phosphopantothenate + L-cysteine + CTP = N-[(R)-4-phosphopantothenoyl]-L-cysteine + CMP + diphosphate + H(+)</text>
        <dbReference type="Rhea" id="RHEA:19397"/>
        <dbReference type="ChEBI" id="CHEBI:10986"/>
        <dbReference type="ChEBI" id="CHEBI:15378"/>
        <dbReference type="ChEBI" id="CHEBI:33019"/>
        <dbReference type="ChEBI" id="CHEBI:35235"/>
        <dbReference type="ChEBI" id="CHEBI:37563"/>
        <dbReference type="ChEBI" id="CHEBI:59458"/>
        <dbReference type="ChEBI" id="CHEBI:60377"/>
        <dbReference type="EC" id="6.3.2.5"/>
    </reaction>
</comment>
<evidence type="ECO:0000256" key="4">
    <source>
        <dbReference type="RuleBase" id="RU364078"/>
    </source>
</evidence>
<feature type="binding site" evidence="3">
    <location>
        <position position="286"/>
    </location>
    <ligand>
        <name>CTP</name>
        <dbReference type="ChEBI" id="CHEBI:37563"/>
    </ligand>
</feature>
<dbReference type="GO" id="GO:0015937">
    <property type="term" value="P:coenzyme A biosynthetic process"/>
    <property type="evidence" value="ECO:0007669"/>
    <property type="project" value="UniProtKB-UniRule"/>
</dbReference>
<dbReference type="GO" id="GO:0004632">
    <property type="term" value="F:phosphopantothenate--cysteine ligase activity"/>
    <property type="evidence" value="ECO:0007669"/>
    <property type="project" value="UniProtKB-UniRule"/>
</dbReference>
<evidence type="ECO:0000256" key="1">
    <source>
        <dbReference type="ARBA" id="ARBA00022793"/>
    </source>
</evidence>
<feature type="binding site" evidence="3">
    <location>
        <position position="321"/>
    </location>
    <ligand>
        <name>CTP</name>
        <dbReference type="ChEBI" id="CHEBI:37563"/>
    </ligand>
</feature>
<keyword evidence="3" id="KW-0460">Magnesium</keyword>
<dbReference type="EC" id="4.1.1.36" evidence="3"/>
<protein>
    <recommendedName>
        <fullName evidence="3">Coenzyme A biosynthesis bifunctional protein CoaBC</fullName>
    </recommendedName>
    <alternativeName>
        <fullName evidence="3">DNA/pantothenate metabolism flavoprotein</fullName>
    </alternativeName>
    <alternativeName>
        <fullName evidence="3">Phosphopantothenoylcysteine synthetase/decarboxylase</fullName>
        <shortName evidence="3">PPCS-PPCDC</shortName>
    </alternativeName>
    <domain>
        <recommendedName>
            <fullName evidence="3">Phosphopantothenoylcysteine decarboxylase</fullName>
            <shortName evidence="3">PPC decarboxylase</shortName>
            <shortName evidence="3">PPC-DC</shortName>
            <ecNumber evidence="3">4.1.1.36</ecNumber>
        </recommendedName>
        <alternativeName>
            <fullName evidence="3">CoaC</fullName>
        </alternativeName>
    </domain>
    <domain>
        <recommendedName>
            <fullName evidence="3">Phosphopantothenate--cysteine ligase</fullName>
            <ecNumber evidence="3">6.3.2.5</ecNumber>
        </recommendedName>
        <alternativeName>
            <fullName evidence="3">CoaB</fullName>
        </alternativeName>
        <alternativeName>
            <fullName evidence="3">Phosphopantothenoylcysteine synthetase</fullName>
            <shortName evidence="3">PPC synthetase</shortName>
            <shortName evidence="3">PPC-S</shortName>
        </alternativeName>
    </domain>
</protein>
<feature type="binding site" evidence="3">
    <location>
        <position position="276"/>
    </location>
    <ligand>
        <name>CTP</name>
        <dbReference type="ChEBI" id="CHEBI:37563"/>
    </ligand>
</feature>
<dbReference type="Gene3D" id="3.40.50.10300">
    <property type="entry name" value="CoaB-like"/>
    <property type="match status" value="1"/>
</dbReference>
<dbReference type="UniPathway" id="UPA00241">
    <property type="reaction ID" value="UER00353"/>
</dbReference>
<evidence type="ECO:0000259" key="5">
    <source>
        <dbReference type="Pfam" id="PF02441"/>
    </source>
</evidence>
<gene>
    <name evidence="3 7" type="primary">coaBC</name>
    <name evidence="7" type="ORF">NCTC13150_00741</name>
</gene>
<feature type="domain" description="DNA/pantothenate metabolism flavoprotein C-terminal" evidence="6">
    <location>
        <begin position="183"/>
        <end position="392"/>
    </location>
</feature>
<keyword evidence="1 3" id="KW-0210">Decarboxylase</keyword>
<dbReference type="InterPro" id="IPR005252">
    <property type="entry name" value="CoaBC"/>
</dbReference>
<feature type="domain" description="Flavoprotein" evidence="5">
    <location>
        <begin position="4"/>
        <end position="177"/>
    </location>
</feature>
<comment type="cofactor">
    <cofactor evidence="3">
        <name>Mg(2+)</name>
        <dbReference type="ChEBI" id="CHEBI:18420"/>
    </cofactor>
</comment>
<organism evidence="7 8">
    <name type="scientific">Urinicoccus massiliensis</name>
    <dbReference type="NCBI Taxonomy" id="1723382"/>
    <lineage>
        <taxon>Bacteria</taxon>
        <taxon>Bacillati</taxon>
        <taxon>Bacillota</taxon>
        <taxon>Tissierellia</taxon>
        <taxon>Tissierellales</taxon>
        <taxon>Peptoniphilaceae</taxon>
        <taxon>Urinicoccus</taxon>
    </lineage>
</organism>
<dbReference type="InterPro" id="IPR035929">
    <property type="entry name" value="CoaB-like_sf"/>
</dbReference>
<feature type="active site" description="Proton donor" evidence="3">
    <location>
        <position position="156"/>
    </location>
</feature>
<evidence type="ECO:0000256" key="3">
    <source>
        <dbReference type="HAMAP-Rule" id="MF_02225"/>
    </source>
</evidence>
<reference evidence="7 8" key="1">
    <citation type="submission" date="2019-02" db="EMBL/GenBank/DDBJ databases">
        <authorList>
            <consortium name="Pathogen Informatics"/>
        </authorList>
    </citation>
    <scope>NUCLEOTIDE SEQUENCE [LARGE SCALE GENOMIC DNA]</scope>
    <source>
        <strain evidence="7 8">3012STDY7089603</strain>
    </source>
</reference>
<dbReference type="Proteomes" id="UP000377798">
    <property type="component" value="Unassembled WGS sequence"/>
</dbReference>
<dbReference type="NCBIfam" id="TIGR00521">
    <property type="entry name" value="coaBC_dfp"/>
    <property type="match status" value="1"/>
</dbReference>
<keyword evidence="3 4" id="KW-0288">FMN</keyword>
<dbReference type="GO" id="GO:0010181">
    <property type="term" value="F:FMN binding"/>
    <property type="evidence" value="ECO:0007669"/>
    <property type="project" value="UniProtKB-UniRule"/>
</dbReference>
<dbReference type="GO" id="GO:0046872">
    <property type="term" value="F:metal ion binding"/>
    <property type="evidence" value="ECO:0007669"/>
    <property type="project" value="UniProtKB-KW"/>
</dbReference>
<dbReference type="GO" id="GO:0015941">
    <property type="term" value="P:pantothenate catabolic process"/>
    <property type="evidence" value="ECO:0007669"/>
    <property type="project" value="InterPro"/>
</dbReference>
<feature type="binding site" evidence="3">
    <location>
        <position position="339"/>
    </location>
    <ligand>
        <name>CTP</name>
        <dbReference type="ChEBI" id="CHEBI:37563"/>
    </ligand>
</feature>
<sequence>MKNKRILIGVTGGIAVYKVVDLISRLKKQGAEVKVIMTEHATKFVTPLTFQTLSKNVVYTDMFASLSNMDVEHISLAKWADLILVAPATANTIAKIDLGLADNMLTTVLLAKRSPVMIAPAMNTYMLNHKATQDHLKNLEKNGYIILPCDQGLLACGDAGSGKLLAPEKILEAIQDHFTVKDLEGVDIVVTAGGTREPIDPVRYIGNRSSGKMGYAIAEAAKKRGARVHLISANSSLPVPEGIDYIPIETTEELYREASSLFDSCDVYISPAAPADYRPKDYFDQKIKHKDQEALSINLTSNPDIIKNLAKRKKKQIMVAFAAESQNLVEHAKEKLESKNVDFIVANNIKKKDAGFATDTNIVTIIDKDSAIDYAKQTKKDLAEIILNKIVKLLG</sequence>
<proteinExistence type="inferred from homology"/>
<keyword evidence="8" id="KW-1185">Reference proteome</keyword>
<dbReference type="EC" id="6.3.2.5" evidence="3"/>
<evidence type="ECO:0000313" key="8">
    <source>
        <dbReference type="Proteomes" id="UP000377798"/>
    </source>
</evidence>
<dbReference type="SUPFAM" id="SSF102645">
    <property type="entry name" value="CoaB-like"/>
    <property type="match status" value="1"/>
</dbReference>
<dbReference type="AlphaFoldDB" id="A0A8H2M5C7"/>
<dbReference type="RefSeq" id="WP_131748779.1">
    <property type="nucleotide sequence ID" value="NZ_CAACYI010000001.1"/>
</dbReference>
<keyword evidence="3" id="KW-0479">Metal-binding</keyword>
<dbReference type="EMBL" id="CAACYI010000001">
    <property type="protein sequence ID" value="VFB16223.1"/>
    <property type="molecule type" value="Genomic_DNA"/>
</dbReference>
<accession>A0A8H2M5C7</accession>
<evidence type="ECO:0000256" key="2">
    <source>
        <dbReference type="ARBA" id="ARBA00023239"/>
    </source>
</evidence>
<evidence type="ECO:0000259" key="6">
    <source>
        <dbReference type="Pfam" id="PF04127"/>
    </source>
</evidence>
<dbReference type="PANTHER" id="PTHR14359">
    <property type="entry name" value="HOMO-OLIGOMERIC FLAVIN CONTAINING CYS DECARBOXYLASE FAMILY"/>
    <property type="match status" value="1"/>
</dbReference>
<dbReference type="Gene3D" id="3.40.50.1950">
    <property type="entry name" value="Flavin prenyltransferase-like"/>
    <property type="match status" value="1"/>
</dbReference>